<protein>
    <submittedName>
        <fullName evidence="1">Uncharacterized protein</fullName>
    </submittedName>
</protein>
<comment type="caution">
    <text evidence="1">The sequence shown here is derived from an EMBL/GenBank/DDBJ whole genome shotgun (WGS) entry which is preliminary data.</text>
</comment>
<name>A0ABD0XAL7_UMBPY</name>
<evidence type="ECO:0000313" key="1">
    <source>
        <dbReference type="EMBL" id="KAL1004837.1"/>
    </source>
</evidence>
<reference evidence="1 2" key="1">
    <citation type="submission" date="2024-06" db="EMBL/GenBank/DDBJ databases">
        <authorList>
            <person name="Pan Q."/>
            <person name="Wen M."/>
            <person name="Jouanno E."/>
            <person name="Zahm M."/>
            <person name="Klopp C."/>
            <person name="Cabau C."/>
            <person name="Louis A."/>
            <person name="Berthelot C."/>
            <person name="Parey E."/>
            <person name="Roest Crollius H."/>
            <person name="Montfort J."/>
            <person name="Robinson-Rechavi M."/>
            <person name="Bouchez O."/>
            <person name="Lampietro C."/>
            <person name="Lopez Roques C."/>
            <person name="Donnadieu C."/>
            <person name="Postlethwait J."/>
            <person name="Bobe J."/>
            <person name="Verreycken H."/>
            <person name="Guiguen Y."/>
        </authorList>
    </citation>
    <scope>NUCLEOTIDE SEQUENCE [LARGE SCALE GENOMIC DNA]</scope>
    <source>
        <strain evidence="1">Up_M1</strain>
        <tissue evidence="1">Testis</tissue>
    </source>
</reference>
<dbReference type="AlphaFoldDB" id="A0ABD0XAL7"/>
<gene>
    <name evidence="1" type="ORF">UPYG_G00051220</name>
</gene>
<sequence>MSASVSEFLYIFGTGKHQFKHSSNEIAWIVPFECSWSQFLRSLGFPHLLKGH</sequence>
<keyword evidence="2" id="KW-1185">Reference proteome</keyword>
<evidence type="ECO:0000313" key="2">
    <source>
        <dbReference type="Proteomes" id="UP001557470"/>
    </source>
</evidence>
<dbReference type="Proteomes" id="UP001557470">
    <property type="component" value="Unassembled WGS sequence"/>
</dbReference>
<proteinExistence type="predicted"/>
<organism evidence="1 2">
    <name type="scientific">Umbra pygmaea</name>
    <name type="common">Eastern mudminnow</name>
    <dbReference type="NCBI Taxonomy" id="75934"/>
    <lineage>
        <taxon>Eukaryota</taxon>
        <taxon>Metazoa</taxon>
        <taxon>Chordata</taxon>
        <taxon>Craniata</taxon>
        <taxon>Vertebrata</taxon>
        <taxon>Euteleostomi</taxon>
        <taxon>Actinopterygii</taxon>
        <taxon>Neopterygii</taxon>
        <taxon>Teleostei</taxon>
        <taxon>Protacanthopterygii</taxon>
        <taxon>Esociformes</taxon>
        <taxon>Umbridae</taxon>
        <taxon>Umbra</taxon>
    </lineage>
</organism>
<dbReference type="EMBL" id="JAGEUA010000002">
    <property type="protein sequence ID" value="KAL1004837.1"/>
    <property type="molecule type" value="Genomic_DNA"/>
</dbReference>
<accession>A0ABD0XAL7</accession>